<feature type="region of interest" description="Disordered" evidence="1">
    <location>
        <begin position="145"/>
        <end position="166"/>
    </location>
</feature>
<evidence type="ECO:0000313" key="2">
    <source>
        <dbReference type="EMBL" id="MDO1585090.1"/>
    </source>
</evidence>
<organism evidence="2 3">
    <name type="scientific">Rhizobium oryzicola</name>
    <dbReference type="NCBI Taxonomy" id="1232668"/>
    <lineage>
        <taxon>Bacteria</taxon>
        <taxon>Pseudomonadati</taxon>
        <taxon>Pseudomonadota</taxon>
        <taxon>Alphaproteobacteria</taxon>
        <taxon>Hyphomicrobiales</taxon>
        <taxon>Rhizobiaceae</taxon>
        <taxon>Rhizobium/Agrobacterium group</taxon>
        <taxon>Rhizobium</taxon>
    </lineage>
</organism>
<feature type="region of interest" description="Disordered" evidence="1">
    <location>
        <begin position="63"/>
        <end position="97"/>
    </location>
</feature>
<evidence type="ECO:0000256" key="1">
    <source>
        <dbReference type="SAM" id="MobiDB-lite"/>
    </source>
</evidence>
<dbReference type="Pfam" id="PF10691">
    <property type="entry name" value="DUF2497"/>
    <property type="match status" value="1"/>
</dbReference>
<sequence length="307" mass="33251">MAQPNVAREPSMEEILASIRRIIESNDPISEGDAAEQQRHAAYLDSADDFDVVDELGESFVPQMAANDPGRPLMAEQQLRPAPAAAPNTEPQEKAMSLADVAARVRAAAGRVPEPSVARVAQPAPAPVDAPAPVFPLVQAAQYAAPEPAPQRQQQPPQDARPAQVAVAEPRAAAEPVQVEPRPAFVAAPAEVVVETAQPPVNPHLAQAPAVPAAEQQPHHQPQTPAPLPVRLEETISLVSQETEAQVARSFGELADVFDGISRQSMEDMAREMLRPMLQEWLDDNLPRLVERMVREEIERVARGPRR</sequence>
<name>A0ABT8T2X4_9HYPH</name>
<gene>
    <name evidence="2" type="ORF">Q2T52_23620</name>
</gene>
<evidence type="ECO:0000313" key="3">
    <source>
        <dbReference type="Proteomes" id="UP001169006"/>
    </source>
</evidence>
<reference evidence="2" key="1">
    <citation type="journal article" date="2015" name="Int. J. Syst. Evol. Microbiol.">
        <title>Rhizobium oryzicola sp. nov., potential plant-growth-promoting endophytic bacteria isolated from rice roots.</title>
        <authorList>
            <person name="Zhang X.X."/>
            <person name="Gao J.S."/>
            <person name="Cao Y.H."/>
            <person name="Sheirdil R.A."/>
            <person name="Wang X.C."/>
            <person name="Zhang L."/>
        </authorList>
    </citation>
    <scope>NUCLEOTIDE SEQUENCE</scope>
    <source>
        <strain evidence="2">05753</strain>
    </source>
</reference>
<reference evidence="2" key="2">
    <citation type="submission" date="2023-07" db="EMBL/GenBank/DDBJ databases">
        <authorList>
            <person name="Sun H."/>
        </authorList>
    </citation>
    <scope>NUCLEOTIDE SEQUENCE</scope>
    <source>
        <strain evidence="2">05753</strain>
    </source>
</reference>
<dbReference type="InterPro" id="IPR019632">
    <property type="entry name" value="DUF2497"/>
</dbReference>
<protein>
    <submittedName>
        <fullName evidence="2">DUF2497 domain-containing protein</fullName>
    </submittedName>
</protein>
<proteinExistence type="predicted"/>
<dbReference type="EMBL" id="JAUKWQ010000012">
    <property type="protein sequence ID" value="MDO1585090.1"/>
    <property type="molecule type" value="Genomic_DNA"/>
</dbReference>
<dbReference type="RefSeq" id="WP_302079378.1">
    <property type="nucleotide sequence ID" value="NZ_JAUKWQ010000012.1"/>
</dbReference>
<accession>A0ABT8T2X4</accession>
<comment type="caution">
    <text evidence="2">The sequence shown here is derived from an EMBL/GenBank/DDBJ whole genome shotgun (WGS) entry which is preliminary data.</text>
</comment>
<keyword evidence="3" id="KW-1185">Reference proteome</keyword>
<dbReference type="Proteomes" id="UP001169006">
    <property type="component" value="Unassembled WGS sequence"/>
</dbReference>